<dbReference type="EMBL" id="CP053697">
    <property type="protein sequence ID" value="QKE61948.1"/>
    <property type="molecule type" value="Genomic_DNA"/>
</dbReference>
<dbReference type="KEGG" id="pcam:HNE05_00725"/>
<sequence length="109" mass="12032">MKELFIAALAVVALAGCKDEGESFVGQWKSNDKMVETITVTEASGGYRVVSHFDKDKEGYMDVEVVLIAESDKLLVRQEQGTRGLEIAEDGKMKSHLRHGKDAVFTKVN</sequence>
<protein>
    <recommendedName>
        <fullName evidence="3">Lipoprotein</fullName>
    </recommendedName>
</protein>
<evidence type="ECO:0000313" key="2">
    <source>
        <dbReference type="Proteomes" id="UP000501379"/>
    </source>
</evidence>
<dbReference type="PROSITE" id="PS51257">
    <property type="entry name" value="PROKAR_LIPOPROTEIN"/>
    <property type="match status" value="1"/>
</dbReference>
<accession>A0A6M8FMM4</accession>
<dbReference type="RefSeq" id="WP_173203231.1">
    <property type="nucleotide sequence ID" value="NZ_CP053697.2"/>
</dbReference>
<dbReference type="Proteomes" id="UP000501379">
    <property type="component" value="Chromosome"/>
</dbReference>
<name>A0A6M8FMM4_9GAMM</name>
<evidence type="ECO:0008006" key="3">
    <source>
        <dbReference type="Google" id="ProtNLM"/>
    </source>
</evidence>
<organism evidence="1 2">
    <name type="scientific">Aquipseudomonas campi</name>
    <dbReference type="NCBI Taxonomy" id="2731681"/>
    <lineage>
        <taxon>Bacteria</taxon>
        <taxon>Pseudomonadati</taxon>
        <taxon>Pseudomonadota</taxon>
        <taxon>Gammaproteobacteria</taxon>
        <taxon>Pseudomonadales</taxon>
        <taxon>Pseudomonadaceae</taxon>
        <taxon>Aquipseudomonas</taxon>
    </lineage>
</organism>
<keyword evidence="2" id="KW-1185">Reference proteome</keyword>
<evidence type="ECO:0000313" key="1">
    <source>
        <dbReference type="EMBL" id="QKE61948.1"/>
    </source>
</evidence>
<reference evidence="1" key="1">
    <citation type="submission" date="2020-07" db="EMBL/GenBank/DDBJ databases">
        <title>Nitrate ammonifying Pseudomonas campi sp. nov. isolated from German agricultural grassland.</title>
        <authorList>
            <person name="Timsy T."/>
            <person name="Ulrich A."/>
            <person name="Spanner T."/>
            <person name="Foesel B."/>
            <person name="Kolb S."/>
            <person name="Horn M.A."/>
            <person name="Behrendt U."/>
        </authorList>
    </citation>
    <scope>NUCLEOTIDE SEQUENCE</scope>
    <source>
        <strain evidence="1">S1-A32-2</strain>
    </source>
</reference>
<dbReference type="AlphaFoldDB" id="A0A6M8FMM4"/>
<proteinExistence type="predicted"/>
<gene>
    <name evidence="1" type="ORF">HNE05_00725</name>
</gene>